<evidence type="ECO:0000313" key="2">
    <source>
        <dbReference type="Proteomes" id="UP000410984"/>
    </source>
</evidence>
<reference evidence="1 2" key="1">
    <citation type="submission" date="2019-06" db="EMBL/GenBank/DDBJ databases">
        <authorList>
            <person name="Rodrigo-Torres L."/>
            <person name="Arahal R. D."/>
            <person name="Lucena T."/>
        </authorList>
    </citation>
    <scope>NUCLEOTIDE SEQUENCE [LARGE SCALE GENOMIC DNA]</scope>
    <source>
        <strain evidence="1 2">SB0023/3</strain>
    </source>
</reference>
<dbReference type="AlphaFoldDB" id="A0A509EHU6"/>
<dbReference type="RefSeq" id="WP_244612799.1">
    <property type="nucleotide sequence ID" value="NZ_CABFPH010000063.1"/>
</dbReference>
<proteinExistence type="predicted"/>
<dbReference type="PANTHER" id="PTHR34290:SF2">
    <property type="entry name" value="OS04G0668800 PROTEIN"/>
    <property type="match status" value="1"/>
</dbReference>
<protein>
    <recommendedName>
        <fullName evidence="3">DUF393 domain-containing protein</fullName>
    </recommendedName>
</protein>
<dbReference type="Pfam" id="PF04134">
    <property type="entry name" value="DCC1-like"/>
    <property type="match status" value="1"/>
</dbReference>
<dbReference type="PANTHER" id="PTHR34290">
    <property type="entry name" value="SI:CH73-390P7.2"/>
    <property type="match status" value="1"/>
</dbReference>
<keyword evidence="2" id="KW-1185">Reference proteome</keyword>
<sequence length="243" mass="26383">MWILFVAVLVISGALAILSAPARIKRHAAEREAVLQALAHQRPYATEASIARELIRSTSLRLSARVLKAQLAALEEDGLLTAEGDSTASDRGRRYQLLVDPPPSQRPVQMPSRSSLTVYHDGSCPLCAVEIAQYRQAEGAGVITFVDASSVSRDEELTNGLSAGVALSRFHVRDEAGQLVSGAAAFSLLWQTLPRWHWLGRLIGSPVVLPLAERAYNLFLPLRPHLATFLVRTGILSSSKMAN</sequence>
<accession>A0A509EHU6</accession>
<organism evidence="1 2">
    <name type="scientific">Methylobacterium symbioticum</name>
    <dbReference type="NCBI Taxonomy" id="2584084"/>
    <lineage>
        <taxon>Bacteria</taxon>
        <taxon>Pseudomonadati</taxon>
        <taxon>Pseudomonadota</taxon>
        <taxon>Alphaproteobacteria</taxon>
        <taxon>Hyphomicrobiales</taxon>
        <taxon>Methylobacteriaceae</taxon>
        <taxon>Methylobacterium</taxon>
    </lineage>
</organism>
<evidence type="ECO:0000313" key="1">
    <source>
        <dbReference type="EMBL" id="VUD73214.1"/>
    </source>
</evidence>
<evidence type="ECO:0008006" key="3">
    <source>
        <dbReference type="Google" id="ProtNLM"/>
    </source>
</evidence>
<gene>
    <name evidence="1" type="ORF">MET9862_03829</name>
</gene>
<dbReference type="InterPro" id="IPR007263">
    <property type="entry name" value="DCC1-like"/>
</dbReference>
<name>A0A509EHU6_9HYPH</name>
<dbReference type="GO" id="GO:0015035">
    <property type="term" value="F:protein-disulfide reductase activity"/>
    <property type="evidence" value="ECO:0007669"/>
    <property type="project" value="InterPro"/>
</dbReference>
<dbReference type="InterPro" id="IPR044691">
    <property type="entry name" value="DCC1_Trx"/>
</dbReference>
<dbReference type="Proteomes" id="UP000410984">
    <property type="component" value="Unassembled WGS sequence"/>
</dbReference>
<dbReference type="EMBL" id="CABFPH010000063">
    <property type="protein sequence ID" value="VUD73214.1"/>
    <property type="molecule type" value="Genomic_DNA"/>
</dbReference>